<evidence type="ECO:0000313" key="4">
    <source>
        <dbReference type="Proteomes" id="UP001205105"/>
    </source>
</evidence>
<accession>A0AAD5DZ86</accession>
<reference evidence="3" key="1">
    <citation type="submission" date="2020-11" db="EMBL/GenBank/DDBJ databases">
        <title>Chlorella ohadii genome sequencing and assembly.</title>
        <authorList>
            <person name="Murik O."/>
            <person name="Treves H."/>
            <person name="Kedem I."/>
            <person name="Shotland Y."/>
            <person name="Kaplan A."/>
        </authorList>
    </citation>
    <scope>NUCLEOTIDE SEQUENCE</scope>
    <source>
        <strain evidence="3">1</strain>
    </source>
</reference>
<dbReference type="PANTHER" id="PTHR15852">
    <property type="entry name" value="PLASTID TRANSCRIPTIONALLY ACTIVE PROTEIN"/>
    <property type="match status" value="1"/>
</dbReference>
<feature type="region of interest" description="Disordered" evidence="1">
    <location>
        <begin position="42"/>
        <end position="66"/>
    </location>
</feature>
<dbReference type="EMBL" id="JADXDR010000013">
    <property type="protein sequence ID" value="KAI7845801.1"/>
    <property type="molecule type" value="Genomic_DNA"/>
</dbReference>
<organism evidence="3 4">
    <name type="scientific">Chlorella ohadii</name>
    <dbReference type="NCBI Taxonomy" id="2649997"/>
    <lineage>
        <taxon>Eukaryota</taxon>
        <taxon>Viridiplantae</taxon>
        <taxon>Chlorophyta</taxon>
        <taxon>core chlorophytes</taxon>
        <taxon>Trebouxiophyceae</taxon>
        <taxon>Chlorellales</taxon>
        <taxon>Chlorellaceae</taxon>
        <taxon>Chlorella clade</taxon>
        <taxon>Chlorella</taxon>
    </lineage>
</organism>
<keyword evidence="2" id="KW-0812">Transmembrane</keyword>
<protein>
    <submittedName>
        <fullName evidence="3">Uncharacterized protein</fullName>
    </submittedName>
</protein>
<proteinExistence type="predicted"/>
<sequence>MQRCSCSSAARCSGASAQSGPARPAPRRLGLLFDPLRLQRGSRAAAAAADGSSEPQKPQEAPPAFLDSDSVALPENFCIIESPESVKDFAALQVEEIEKNIAARRNKIFLLMEEVRRLRIQMRVKGASDAQLDQDLLEKEEYPSSIPFFPPITEKTIKLYTRFYAVTVAGIITFGGLVSPILEVKLGLGGQSYRDFIANMHLPTQLAQVDPIVASFCGGGVGVLTALLIVEANNAKMQVGGGRAGLAWLHKCERRRCIYCEGTGYLTCGNCVGRGMSGAEVCANCAGTGKVMCTSCLCTGKKLATEHDPRVDPFTLGMME</sequence>
<feature type="region of interest" description="Disordered" evidence="1">
    <location>
        <begin position="1"/>
        <end position="28"/>
    </location>
</feature>
<dbReference type="PANTHER" id="PTHR15852:SF8">
    <property type="entry name" value="PROTEIN ORANGE-LIKE, CHLOROPLASTIC"/>
    <property type="match status" value="1"/>
</dbReference>
<dbReference type="AlphaFoldDB" id="A0AAD5DZ86"/>
<dbReference type="Proteomes" id="UP001205105">
    <property type="component" value="Unassembled WGS sequence"/>
</dbReference>
<evidence type="ECO:0000313" key="3">
    <source>
        <dbReference type="EMBL" id="KAI7845801.1"/>
    </source>
</evidence>
<feature type="compositionally biased region" description="Low complexity" evidence="1">
    <location>
        <begin position="1"/>
        <end position="20"/>
    </location>
</feature>
<feature type="transmembrane region" description="Helical" evidence="2">
    <location>
        <begin position="163"/>
        <end position="182"/>
    </location>
</feature>
<keyword evidence="2" id="KW-1133">Transmembrane helix</keyword>
<comment type="caution">
    <text evidence="3">The sequence shown here is derived from an EMBL/GenBank/DDBJ whole genome shotgun (WGS) entry which is preliminary data.</text>
</comment>
<keyword evidence="2" id="KW-0472">Membrane</keyword>
<evidence type="ECO:0000256" key="2">
    <source>
        <dbReference type="SAM" id="Phobius"/>
    </source>
</evidence>
<feature type="transmembrane region" description="Helical" evidence="2">
    <location>
        <begin position="212"/>
        <end position="230"/>
    </location>
</feature>
<gene>
    <name evidence="3" type="ORF">COHA_000713</name>
</gene>
<evidence type="ECO:0000256" key="1">
    <source>
        <dbReference type="SAM" id="MobiDB-lite"/>
    </source>
</evidence>
<name>A0AAD5DZ86_9CHLO</name>
<keyword evidence="4" id="KW-1185">Reference proteome</keyword>